<organism evidence="5 6">
    <name type="scientific">Popillia japonica</name>
    <name type="common">Japanese beetle</name>
    <dbReference type="NCBI Taxonomy" id="7064"/>
    <lineage>
        <taxon>Eukaryota</taxon>
        <taxon>Metazoa</taxon>
        <taxon>Ecdysozoa</taxon>
        <taxon>Arthropoda</taxon>
        <taxon>Hexapoda</taxon>
        <taxon>Insecta</taxon>
        <taxon>Pterygota</taxon>
        <taxon>Neoptera</taxon>
        <taxon>Endopterygota</taxon>
        <taxon>Coleoptera</taxon>
        <taxon>Polyphaga</taxon>
        <taxon>Scarabaeiformia</taxon>
        <taxon>Scarabaeidae</taxon>
        <taxon>Rutelinae</taxon>
        <taxon>Popillia</taxon>
    </lineage>
</organism>
<dbReference type="EC" id="5.6.2.3" evidence="1"/>
<proteinExistence type="inferred from homology"/>
<dbReference type="CDD" id="cd18809">
    <property type="entry name" value="SF1_C_RecD"/>
    <property type="match status" value="1"/>
</dbReference>
<dbReference type="GO" id="GO:0043139">
    <property type="term" value="F:5'-3' DNA helicase activity"/>
    <property type="evidence" value="ECO:0007669"/>
    <property type="project" value="UniProtKB-EC"/>
</dbReference>
<gene>
    <name evidence="5" type="ORF">QE152_g33321</name>
</gene>
<dbReference type="InterPro" id="IPR027417">
    <property type="entry name" value="P-loop_NTPase"/>
</dbReference>
<feature type="domain" description="DNA helicase Pif1-like DEAD-box helicase" evidence="3">
    <location>
        <begin position="383"/>
        <end position="475"/>
    </location>
</feature>
<keyword evidence="1" id="KW-0227">DNA damage</keyword>
<dbReference type="GO" id="GO:0006310">
    <property type="term" value="P:DNA recombination"/>
    <property type="evidence" value="ECO:0007669"/>
    <property type="project" value="UniProtKB-KW"/>
</dbReference>
<dbReference type="Proteomes" id="UP001458880">
    <property type="component" value="Unassembled WGS sequence"/>
</dbReference>
<dbReference type="Gene3D" id="3.40.50.300">
    <property type="entry name" value="P-loop containing nucleotide triphosphate hydrolases"/>
    <property type="match status" value="2"/>
</dbReference>
<dbReference type="GO" id="GO:0006281">
    <property type="term" value="P:DNA repair"/>
    <property type="evidence" value="ECO:0007669"/>
    <property type="project" value="UniProtKB-KW"/>
</dbReference>
<dbReference type="AlphaFoldDB" id="A0AAW1IXJ2"/>
<dbReference type="SUPFAM" id="SSF52540">
    <property type="entry name" value="P-loop containing nucleoside triphosphate hydrolases"/>
    <property type="match status" value="2"/>
</dbReference>
<dbReference type="EMBL" id="JASPKY010000503">
    <property type="protein sequence ID" value="KAK9694726.1"/>
    <property type="molecule type" value="Genomic_DNA"/>
</dbReference>
<comment type="caution">
    <text evidence="5">The sequence shown here is derived from an EMBL/GenBank/DDBJ whole genome shotgun (WGS) entry which is preliminary data.</text>
</comment>
<dbReference type="PANTHER" id="PTHR10492">
    <property type="match status" value="1"/>
</dbReference>
<feature type="compositionally biased region" description="Polar residues" evidence="2">
    <location>
        <begin position="63"/>
        <end position="81"/>
    </location>
</feature>
<dbReference type="InterPro" id="IPR049163">
    <property type="entry name" value="Pif1-like_2B_dom"/>
</dbReference>
<name>A0AAW1IXJ2_POPJA</name>
<reference evidence="5 6" key="1">
    <citation type="journal article" date="2024" name="BMC Genomics">
        <title>De novo assembly and annotation of Popillia japonica's genome with initial clues to its potential as an invasive pest.</title>
        <authorList>
            <person name="Cucini C."/>
            <person name="Boschi S."/>
            <person name="Funari R."/>
            <person name="Cardaioli E."/>
            <person name="Iannotti N."/>
            <person name="Marturano G."/>
            <person name="Paoli F."/>
            <person name="Bruttini M."/>
            <person name="Carapelli A."/>
            <person name="Frati F."/>
            <person name="Nardi F."/>
        </authorList>
    </citation>
    <scope>NUCLEOTIDE SEQUENCE [LARGE SCALE GENOMIC DNA]</scope>
    <source>
        <strain evidence="5">DMR45628</strain>
    </source>
</reference>
<feature type="domain" description="DNA helicase Pif1-like 2B" evidence="4">
    <location>
        <begin position="592"/>
        <end position="638"/>
    </location>
</feature>
<evidence type="ECO:0000259" key="4">
    <source>
        <dbReference type="Pfam" id="PF21530"/>
    </source>
</evidence>
<dbReference type="PANTHER" id="PTHR10492:SF57">
    <property type="entry name" value="ATP-DEPENDENT DNA HELICASE"/>
    <property type="match status" value="1"/>
</dbReference>
<comment type="similarity">
    <text evidence="1">Belongs to the helicase family.</text>
</comment>
<keyword evidence="1" id="KW-0378">Hydrolase</keyword>
<comment type="cofactor">
    <cofactor evidence="1">
        <name>Mg(2+)</name>
        <dbReference type="ChEBI" id="CHEBI:18420"/>
    </cofactor>
</comment>
<protein>
    <recommendedName>
        <fullName evidence="1">ATP-dependent DNA helicase</fullName>
        <ecNumber evidence="1">5.6.2.3</ecNumber>
    </recommendedName>
</protein>
<dbReference type="GO" id="GO:0016787">
    <property type="term" value="F:hydrolase activity"/>
    <property type="evidence" value="ECO:0007669"/>
    <property type="project" value="UniProtKB-KW"/>
</dbReference>
<keyword evidence="6" id="KW-1185">Reference proteome</keyword>
<comment type="catalytic activity">
    <reaction evidence="1">
        <text>ATP + H2O = ADP + phosphate + H(+)</text>
        <dbReference type="Rhea" id="RHEA:13065"/>
        <dbReference type="ChEBI" id="CHEBI:15377"/>
        <dbReference type="ChEBI" id="CHEBI:15378"/>
        <dbReference type="ChEBI" id="CHEBI:30616"/>
        <dbReference type="ChEBI" id="CHEBI:43474"/>
        <dbReference type="ChEBI" id="CHEBI:456216"/>
        <dbReference type="EC" id="5.6.2.3"/>
    </reaction>
</comment>
<keyword evidence="1" id="KW-0234">DNA repair</keyword>
<keyword evidence="1" id="KW-0233">DNA recombination</keyword>
<dbReference type="InterPro" id="IPR010285">
    <property type="entry name" value="DNA_helicase_pif1-like_DEAD"/>
</dbReference>
<evidence type="ECO:0000256" key="1">
    <source>
        <dbReference type="RuleBase" id="RU363044"/>
    </source>
</evidence>
<accession>A0AAW1IXJ2</accession>
<dbReference type="GO" id="GO:0005524">
    <property type="term" value="F:ATP binding"/>
    <property type="evidence" value="ECO:0007669"/>
    <property type="project" value="UniProtKB-KW"/>
</dbReference>
<sequence length="761" mass="87009">MSDSMYVNVGCSQAIWRTHCIINFKLGSNERFDVPKNRYLRKMPRKQPLTCRKGKKHGKRQCPGQSNVATSASTTEELTQASDRMTQITNATTTPNSGVATSPKQPRLICTSNHTSQDHMKLKQAMTSKKNKAIAVLEQLLRDQRKPPKRLIERRRFLILYQTLRLRRHLNEHDLIVLATNQVHRGDIDGIDDNNIPEGCICYEPGPANQRCPLHEIEPANDDIVIDDPFNDSFTEILEAADFHTPQDNNPPQPADEIDILPPIPHQVGAADYLLATTRQNIEVHNCGHLDQNCLHCNAKYFALERNSREDPPEQMNIIEDNIDVDAERHEADILVNQLNDEQHNIFDMVIRAVRNDNEPQRLFYISGSGGVGKSRAVRNDNEPQRLFYISGSGGVGKSFLYNCVITRLNALEIKVISVASTGIAAALLKQGRTVHSRFQLPVPIFENSTSRITRDSDDARFIRDAKFLIWDEHHRLQTNMRVRPEEQDFIRWLERLGNNTLPTLNDRLRPNSIEIPPECVTETLDDLIQNIFGDLRPGQVLNKAILTPLNENCHLINERILNQNENQEIVYHSIDDVISDDPETRDMYPVEFLNSLTPSGFPQHTLKLKDGCIIMLLRNLNVRANLCNGTRLLVRHLGELYIDAEIIRFDGQLSNKRVFIPRIDFTTNQTSNLPFIMRRRQFPVRLSYCLTINKSQGQSYDSVGIYLPNAVFDHGQLYVACSRARSMRQLFIHVTDTNNQGRIGQEGRVYTRNIVYDEIL</sequence>
<feature type="region of interest" description="Disordered" evidence="2">
    <location>
        <begin position="49"/>
        <end position="81"/>
    </location>
</feature>
<evidence type="ECO:0000256" key="2">
    <source>
        <dbReference type="SAM" id="MobiDB-lite"/>
    </source>
</evidence>
<keyword evidence="1" id="KW-0067">ATP-binding</keyword>
<evidence type="ECO:0000313" key="6">
    <source>
        <dbReference type="Proteomes" id="UP001458880"/>
    </source>
</evidence>
<dbReference type="Pfam" id="PF05970">
    <property type="entry name" value="PIF1"/>
    <property type="match status" value="1"/>
</dbReference>
<evidence type="ECO:0000259" key="3">
    <source>
        <dbReference type="Pfam" id="PF05970"/>
    </source>
</evidence>
<evidence type="ECO:0000313" key="5">
    <source>
        <dbReference type="EMBL" id="KAK9694726.1"/>
    </source>
</evidence>
<dbReference type="Pfam" id="PF21530">
    <property type="entry name" value="Pif1_2B_dom"/>
    <property type="match status" value="1"/>
</dbReference>
<dbReference type="GO" id="GO:0000723">
    <property type="term" value="P:telomere maintenance"/>
    <property type="evidence" value="ECO:0007669"/>
    <property type="project" value="InterPro"/>
</dbReference>
<keyword evidence="1" id="KW-0547">Nucleotide-binding</keyword>
<keyword evidence="1 5" id="KW-0347">Helicase</keyword>